<sequence length="101" mass="11409">MDEQRSGDEQAGGRLGRLFDRGGDDSADDVQQLRHEIAGLQRQTNQLRTKVNGLEEEVQECRRLNRRLAELTDVVQELLMPLSQQDTAGAQEVLQRYSASL</sequence>
<keyword evidence="1" id="KW-0175">Coiled coil</keyword>
<dbReference type="Pfam" id="PF20537">
    <property type="entry name" value="DUF6752"/>
    <property type="match status" value="1"/>
</dbReference>
<feature type="domain" description="DUF6752" evidence="3">
    <location>
        <begin position="47"/>
        <end position="101"/>
    </location>
</feature>
<accession>A0A6J4MZ35</accession>
<protein>
    <recommendedName>
        <fullName evidence="3">DUF6752 domain-containing protein</fullName>
    </recommendedName>
</protein>
<name>A0A6J4MZ35_9ACTN</name>
<gene>
    <name evidence="4" type="ORF">AVDCRST_MAG21-1209</name>
</gene>
<dbReference type="AlphaFoldDB" id="A0A6J4MZ35"/>
<dbReference type="EMBL" id="CADCUL010000091">
    <property type="protein sequence ID" value="CAA9372981.1"/>
    <property type="molecule type" value="Genomic_DNA"/>
</dbReference>
<evidence type="ECO:0000256" key="2">
    <source>
        <dbReference type="SAM" id="MobiDB-lite"/>
    </source>
</evidence>
<organism evidence="4">
    <name type="scientific">uncultured Nocardioidaceae bacterium</name>
    <dbReference type="NCBI Taxonomy" id="253824"/>
    <lineage>
        <taxon>Bacteria</taxon>
        <taxon>Bacillati</taxon>
        <taxon>Actinomycetota</taxon>
        <taxon>Actinomycetes</taxon>
        <taxon>Propionibacteriales</taxon>
        <taxon>Nocardioidaceae</taxon>
        <taxon>environmental samples</taxon>
    </lineage>
</organism>
<dbReference type="Gene3D" id="1.20.5.190">
    <property type="match status" value="1"/>
</dbReference>
<dbReference type="InterPro" id="IPR046640">
    <property type="entry name" value="DUF6752"/>
</dbReference>
<evidence type="ECO:0000313" key="4">
    <source>
        <dbReference type="EMBL" id="CAA9372981.1"/>
    </source>
</evidence>
<proteinExistence type="predicted"/>
<evidence type="ECO:0000259" key="3">
    <source>
        <dbReference type="Pfam" id="PF20537"/>
    </source>
</evidence>
<reference evidence="4" key="1">
    <citation type="submission" date="2020-02" db="EMBL/GenBank/DDBJ databases">
        <authorList>
            <person name="Meier V. D."/>
        </authorList>
    </citation>
    <scope>NUCLEOTIDE SEQUENCE</scope>
    <source>
        <strain evidence="4">AVDCRST_MAG21</strain>
    </source>
</reference>
<evidence type="ECO:0000256" key="1">
    <source>
        <dbReference type="SAM" id="Coils"/>
    </source>
</evidence>
<feature type="region of interest" description="Disordered" evidence="2">
    <location>
        <begin position="1"/>
        <end position="27"/>
    </location>
</feature>
<feature type="coiled-coil region" evidence="1">
    <location>
        <begin position="30"/>
        <end position="74"/>
    </location>
</feature>